<comment type="caution">
    <text evidence="1">The sequence shown here is derived from an EMBL/GenBank/DDBJ whole genome shotgun (WGS) entry which is preliminary data.</text>
</comment>
<dbReference type="Proteomes" id="UP000276133">
    <property type="component" value="Unassembled WGS sequence"/>
</dbReference>
<dbReference type="AlphaFoldDB" id="A0A3M7PHE3"/>
<sequence length="61" mass="7402">MNFFLSHLKIDRVETQIKFINVDNRVKPLSFIFNIKLNSEYSIIFIENKHHYSFKNVVKDK</sequence>
<dbReference type="EMBL" id="REGN01010716">
    <property type="protein sequence ID" value="RMZ98536.1"/>
    <property type="molecule type" value="Genomic_DNA"/>
</dbReference>
<proteinExistence type="predicted"/>
<gene>
    <name evidence="1" type="ORF">BpHYR1_046346</name>
</gene>
<name>A0A3M7PHE3_BRAPC</name>
<organism evidence="1 2">
    <name type="scientific">Brachionus plicatilis</name>
    <name type="common">Marine rotifer</name>
    <name type="synonym">Brachionus muelleri</name>
    <dbReference type="NCBI Taxonomy" id="10195"/>
    <lineage>
        <taxon>Eukaryota</taxon>
        <taxon>Metazoa</taxon>
        <taxon>Spiralia</taxon>
        <taxon>Gnathifera</taxon>
        <taxon>Rotifera</taxon>
        <taxon>Eurotatoria</taxon>
        <taxon>Monogononta</taxon>
        <taxon>Pseudotrocha</taxon>
        <taxon>Ploima</taxon>
        <taxon>Brachionidae</taxon>
        <taxon>Brachionus</taxon>
    </lineage>
</organism>
<evidence type="ECO:0000313" key="2">
    <source>
        <dbReference type="Proteomes" id="UP000276133"/>
    </source>
</evidence>
<reference evidence="1 2" key="1">
    <citation type="journal article" date="2018" name="Sci. Rep.">
        <title>Genomic signatures of local adaptation to the degree of environmental predictability in rotifers.</title>
        <authorList>
            <person name="Franch-Gras L."/>
            <person name="Hahn C."/>
            <person name="Garcia-Roger E.M."/>
            <person name="Carmona M.J."/>
            <person name="Serra M."/>
            <person name="Gomez A."/>
        </authorList>
    </citation>
    <scope>NUCLEOTIDE SEQUENCE [LARGE SCALE GENOMIC DNA]</scope>
    <source>
        <strain evidence="1">HYR1</strain>
    </source>
</reference>
<keyword evidence="2" id="KW-1185">Reference proteome</keyword>
<accession>A0A3M7PHE3</accession>
<protein>
    <submittedName>
        <fullName evidence="1">Uncharacterized protein</fullName>
    </submittedName>
</protein>
<evidence type="ECO:0000313" key="1">
    <source>
        <dbReference type="EMBL" id="RMZ98536.1"/>
    </source>
</evidence>